<protein>
    <recommendedName>
        <fullName evidence="3">CBS domain-containing protein</fullName>
    </recommendedName>
</protein>
<dbReference type="EMBL" id="CP001682">
    <property type="protein sequence ID" value="ACU93778.1"/>
    <property type="molecule type" value="Genomic_DNA"/>
</dbReference>
<evidence type="ECO:0008006" key="3">
    <source>
        <dbReference type="Google" id="ProtNLM"/>
    </source>
</evidence>
<dbReference type="KEGG" id="ccu:Ccur_00450"/>
<organism evidence="1 2">
    <name type="scientific">Cryptobacterium curtum (strain ATCC 700683 / DSM 15641 / CCUG 43107 / 12-3)</name>
    <dbReference type="NCBI Taxonomy" id="469378"/>
    <lineage>
        <taxon>Bacteria</taxon>
        <taxon>Bacillati</taxon>
        <taxon>Actinomycetota</taxon>
        <taxon>Coriobacteriia</taxon>
        <taxon>Eggerthellales</taxon>
        <taxon>Eggerthellaceae</taxon>
        <taxon>Cryptobacterium</taxon>
    </lineage>
</organism>
<dbReference type="STRING" id="469378.Ccur_00450"/>
<sequence length="51" mass="5574">MLDQGKLIGIVTRSGLMHRILDAAAIKNKCLCYTDRTLDPGNIPRACADET</sequence>
<dbReference type="HOGENOM" id="CLU_3097922_0_0_11"/>
<name>C7MLH2_CRYCD</name>
<dbReference type="AlphaFoldDB" id="C7MLH2"/>
<accession>C7MLH2</accession>
<keyword evidence="2" id="KW-1185">Reference proteome</keyword>
<evidence type="ECO:0000313" key="2">
    <source>
        <dbReference type="Proteomes" id="UP000000954"/>
    </source>
</evidence>
<reference evidence="1 2" key="1">
    <citation type="journal article" date="2009" name="Stand. Genomic Sci.">
        <title>Complete genome sequence of Cryptobacterium curtum type strain (12-3).</title>
        <authorList>
            <person name="Mavrommatis K."/>
            <person name="Pukall R."/>
            <person name="Rohde C."/>
            <person name="Chen F."/>
            <person name="Sims D."/>
            <person name="Brettin T."/>
            <person name="Kuske C."/>
            <person name="Detter J.C."/>
            <person name="Han C."/>
            <person name="Lapidus A."/>
            <person name="Copeland A."/>
            <person name="Glavina Del Rio T."/>
            <person name="Nolan M."/>
            <person name="Lucas S."/>
            <person name="Tice H."/>
            <person name="Cheng J.F."/>
            <person name="Bruce D."/>
            <person name="Goodwin L."/>
            <person name="Pitluck S."/>
            <person name="Ovchinnikova G."/>
            <person name="Pati A."/>
            <person name="Ivanova N."/>
            <person name="Chen A."/>
            <person name="Palaniappan K."/>
            <person name="Chain P."/>
            <person name="D'haeseleer P."/>
            <person name="Goker M."/>
            <person name="Bristow J."/>
            <person name="Eisen J.A."/>
            <person name="Markowitz V."/>
            <person name="Hugenholtz P."/>
            <person name="Rohde M."/>
            <person name="Klenk H.P."/>
            <person name="Kyrpides N.C."/>
        </authorList>
    </citation>
    <scope>NUCLEOTIDE SEQUENCE [LARGE SCALE GENOMIC DNA]</scope>
    <source>
        <strain evidence="2">ATCC 700683 / DSM 15641 / 12-3</strain>
    </source>
</reference>
<proteinExistence type="predicted"/>
<evidence type="ECO:0000313" key="1">
    <source>
        <dbReference type="EMBL" id="ACU93778.1"/>
    </source>
</evidence>
<gene>
    <name evidence="1" type="ordered locus">Ccur_00450</name>
</gene>
<dbReference type="Proteomes" id="UP000000954">
    <property type="component" value="Chromosome"/>
</dbReference>